<keyword evidence="1" id="KW-1133">Transmembrane helix</keyword>
<dbReference type="HOGENOM" id="CLU_1804954_0_0_5"/>
<proteinExistence type="predicted"/>
<evidence type="ECO:0000313" key="3">
    <source>
        <dbReference type="Proteomes" id="UP000018851"/>
    </source>
</evidence>
<name>W0A7Z0_9SPHN</name>
<keyword evidence="1" id="KW-0812">Transmembrane</keyword>
<evidence type="ECO:0000256" key="1">
    <source>
        <dbReference type="SAM" id="Phobius"/>
    </source>
</evidence>
<dbReference type="PATRIC" id="fig|1123269.5.peg.817"/>
<dbReference type="Proteomes" id="UP000018851">
    <property type="component" value="Chromosome"/>
</dbReference>
<keyword evidence="1" id="KW-0472">Membrane</keyword>
<sequence>MTGAVLAAARAAATLAVRHWPWVLAGTLVAALALALLLARGEARRWQGVAADRDAALAAERAGHAVSRASVATLEAALAESNAQSHARADALAAARAAAAAADVAADARWQGTAAQVARLRALAAQPALPGCAVSKALIDALEGL</sequence>
<protein>
    <submittedName>
        <fullName evidence="2">Uncharacterized protein</fullName>
    </submittedName>
</protein>
<accession>W0A7Z0</accession>
<feature type="transmembrane region" description="Helical" evidence="1">
    <location>
        <begin position="20"/>
        <end position="39"/>
    </location>
</feature>
<dbReference type="AlphaFoldDB" id="W0A7Z0"/>
<organism evidence="2 3">
    <name type="scientific">Sphingomonas sanxanigenens DSM 19645 = NX02</name>
    <dbReference type="NCBI Taxonomy" id="1123269"/>
    <lineage>
        <taxon>Bacteria</taxon>
        <taxon>Pseudomonadati</taxon>
        <taxon>Pseudomonadota</taxon>
        <taxon>Alphaproteobacteria</taxon>
        <taxon>Sphingomonadales</taxon>
        <taxon>Sphingomonadaceae</taxon>
        <taxon>Sphingomonas</taxon>
    </lineage>
</organism>
<dbReference type="RefSeq" id="WP_025290889.1">
    <property type="nucleotide sequence ID" value="NZ_CP006644.1"/>
</dbReference>
<dbReference type="KEGG" id="ssan:NX02_04195"/>
<keyword evidence="3" id="KW-1185">Reference proteome</keyword>
<dbReference type="STRING" id="1123269.NX02_04195"/>
<gene>
    <name evidence="2" type="ORF">NX02_04195</name>
</gene>
<evidence type="ECO:0000313" key="2">
    <source>
        <dbReference type="EMBL" id="AHE52587.1"/>
    </source>
</evidence>
<reference evidence="2 3" key="1">
    <citation type="submission" date="2013-07" db="EMBL/GenBank/DDBJ databases">
        <title>Completed genome of Sphingomonas sanxanigenens NX02.</title>
        <authorList>
            <person name="Ma T."/>
            <person name="Huang H."/>
            <person name="Wu M."/>
            <person name="Li X."/>
            <person name="Li G."/>
        </authorList>
    </citation>
    <scope>NUCLEOTIDE SEQUENCE [LARGE SCALE GENOMIC DNA]</scope>
    <source>
        <strain evidence="2 3">NX02</strain>
    </source>
</reference>
<dbReference type="EMBL" id="CP006644">
    <property type="protein sequence ID" value="AHE52587.1"/>
    <property type="molecule type" value="Genomic_DNA"/>
</dbReference>